<evidence type="ECO:0000259" key="1">
    <source>
        <dbReference type="Pfam" id="PF03476"/>
    </source>
</evidence>
<organism evidence="2 3">
    <name type="scientific">Brassica cretica</name>
    <name type="common">Mustard</name>
    <dbReference type="NCBI Taxonomy" id="69181"/>
    <lineage>
        <taxon>Eukaryota</taxon>
        <taxon>Viridiplantae</taxon>
        <taxon>Streptophyta</taxon>
        <taxon>Embryophyta</taxon>
        <taxon>Tracheophyta</taxon>
        <taxon>Spermatophyta</taxon>
        <taxon>Magnoliopsida</taxon>
        <taxon>eudicotyledons</taxon>
        <taxon>Gunneridae</taxon>
        <taxon>Pentapetalae</taxon>
        <taxon>rosids</taxon>
        <taxon>malvids</taxon>
        <taxon>Brassicales</taxon>
        <taxon>Brassicaceae</taxon>
        <taxon>Brassiceae</taxon>
        <taxon>Brassica</taxon>
    </lineage>
</organism>
<evidence type="ECO:0000313" key="2">
    <source>
        <dbReference type="EMBL" id="KAF3485507.1"/>
    </source>
</evidence>
<accession>A0A8S9MX61</accession>
<dbReference type="InterPro" id="IPR005303">
    <property type="entry name" value="MOCOS_middle"/>
</dbReference>
<reference evidence="2" key="1">
    <citation type="submission" date="2019-12" db="EMBL/GenBank/DDBJ databases">
        <title>Genome sequencing and annotation of Brassica cretica.</title>
        <authorList>
            <person name="Studholme D.J."/>
            <person name="Sarris P."/>
        </authorList>
    </citation>
    <scope>NUCLEOTIDE SEQUENCE</scope>
    <source>
        <strain evidence="2">PFS-109/04</strain>
        <tissue evidence="2">Leaf</tissue>
    </source>
</reference>
<name>A0A8S9MX61_BRACR</name>
<dbReference type="Proteomes" id="UP000712600">
    <property type="component" value="Unassembled WGS sequence"/>
</dbReference>
<comment type="caution">
    <text evidence="2">The sequence shown here is derived from an EMBL/GenBank/DDBJ whole genome shotgun (WGS) entry which is preliminary data.</text>
</comment>
<protein>
    <recommendedName>
        <fullName evidence="1">Molybdenum cofactor sulfurase middle domain-containing protein</fullName>
    </recommendedName>
</protein>
<evidence type="ECO:0000313" key="3">
    <source>
        <dbReference type="Proteomes" id="UP000712600"/>
    </source>
</evidence>
<gene>
    <name evidence="2" type="ORF">F2Q69_00055270</name>
</gene>
<proteinExistence type="predicted"/>
<feature type="non-terminal residue" evidence="2">
    <location>
        <position position="1"/>
    </location>
</feature>
<dbReference type="SUPFAM" id="SSF141673">
    <property type="entry name" value="MOSC N-terminal domain-like"/>
    <property type="match status" value="1"/>
</dbReference>
<dbReference type="EMBL" id="QGKX02002183">
    <property type="protein sequence ID" value="KAF3485507.1"/>
    <property type="molecule type" value="Genomic_DNA"/>
</dbReference>
<dbReference type="Pfam" id="PF03476">
    <property type="entry name" value="MOSC_N"/>
    <property type="match status" value="1"/>
</dbReference>
<sequence>HSLNGLVVRAPGMSLLKIPMTKPSSVAQGVSVWEWSGSAFDEGEKAAKWFSDYLGKQSRWFETETRPSPPQFAPDYTTTFANTFPFIGCLSWFFRLTEYTSFRTGAYEPIIVDNCDPFGEDLWDEVMIKELVFQGVVRLCSRSKVFFGKDMVWNWHITNNNNQGKGNKTIKVGDSISVIRKIPPRAEAPV</sequence>
<feature type="domain" description="Molybdenum cofactor sulfurase middle" evidence="1">
    <location>
        <begin position="4"/>
        <end position="57"/>
    </location>
</feature>
<dbReference type="AlphaFoldDB" id="A0A8S9MX61"/>